<dbReference type="EC" id="1.1.1.1" evidence="3"/>
<dbReference type="InterPro" id="IPR036291">
    <property type="entry name" value="NAD(P)-bd_dom_sf"/>
</dbReference>
<keyword evidence="5" id="KW-0862">Zinc</keyword>
<dbReference type="Gene3D" id="3.90.180.10">
    <property type="entry name" value="Medium-chain alcohol dehydrogenases, catalytic domain"/>
    <property type="match status" value="1"/>
</dbReference>
<dbReference type="STRING" id="376489.A5892_15505"/>
<dbReference type="EMBL" id="CP015243">
    <property type="protein sequence ID" value="ANF58696.1"/>
    <property type="molecule type" value="Genomic_DNA"/>
</dbReference>
<evidence type="ECO:0000313" key="8">
    <source>
        <dbReference type="EMBL" id="ANF58696.1"/>
    </source>
</evidence>
<name>A0A172YHT1_9GAMM</name>
<dbReference type="SUPFAM" id="SSF50129">
    <property type="entry name" value="GroES-like"/>
    <property type="match status" value="1"/>
</dbReference>
<evidence type="ECO:0000256" key="4">
    <source>
        <dbReference type="ARBA" id="ARBA00022723"/>
    </source>
</evidence>
<dbReference type="Proteomes" id="UP000077875">
    <property type="component" value="Chromosome"/>
</dbReference>
<dbReference type="GO" id="GO:0004022">
    <property type="term" value="F:alcohol dehydrogenase (NAD+) activity"/>
    <property type="evidence" value="ECO:0007669"/>
    <property type="project" value="UniProtKB-EC"/>
</dbReference>
<dbReference type="CDD" id="cd08298">
    <property type="entry name" value="CAD2"/>
    <property type="match status" value="1"/>
</dbReference>
<evidence type="ECO:0000256" key="6">
    <source>
        <dbReference type="ARBA" id="ARBA00023002"/>
    </source>
</evidence>
<evidence type="ECO:0000256" key="2">
    <source>
        <dbReference type="ARBA" id="ARBA00008072"/>
    </source>
</evidence>
<sequence length="331" mass="35246">MQAMVLHQIHQPLVLEQRITPTPGPGEILLRVEACAVCRTDLHVVDGELPHPRLPIVPGHEIVGRVEALGMGIDALKLGDRVGVPWLGHTCGVCPYCQDQHENLCDQPIFTGYMRDGGFATHVIADAAFAFPLAGFEDPVAAAPLLCAGLIGWRSLKLAGDGGRIGLYGFGAAAHILAQVCQWQGREVYAFTRPGDTAAQRQALALGARWAGGSDDSPPQPLDAAIIFAPVGALVPAALRAVRKGGRVICGGIHMSDIPQFPYDLLWEERQLASVANLTRQDAVEFLEIAPQAGVKPTTTVYPLERANQALDDLRHGRFQGAAVLVPPAAG</sequence>
<dbReference type="RefSeq" id="WP_064123552.1">
    <property type="nucleotide sequence ID" value="NZ_CP015243.1"/>
</dbReference>
<reference evidence="8 9" key="1">
    <citation type="submission" date="2016-04" db="EMBL/GenBank/DDBJ databases">
        <title>Complete Genome Sequence of Halotalea alkalilenta IHB B 13600.</title>
        <authorList>
            <person name="Swarnkar M.K."/>
            <person name="Sharma A."/>
            <person name="Kaushal K."/>
            <person name="Soni R."/>
            <person name="Rana S."/>
            <person name="Singh A.K."/>
            <person name="Gulati A."/>
        </authorList>
    </citation>
    <scope>NUCLEOTIDE SEQUENCE [LARGE SCALE GENOMIC DNA]</scope>
    <source>
        <strain evidence="8 9">IHB B 13600</strain>
    </source>
</reference>
<dbReference type="InterPro" id="IPR011032">
    <property type="entry name" value="GroES-like_sf"/>
</dbReference>
<dbReference type="PROSITE" id="PS00059">
    <property type="entry name" value="ADH_ZINC"/>
    <property type="match status" value="1"/>
</dbReference>
<feature type="domain" description="Enoyl reductase (ER)" evidence="7">
    <location>
        <begin position="8"/>
        <end position="325"/>
    </location>
</feature>
<evidence type="ECO:0000256" key="3">
    <source>
        <dbReference type="ARBA" id="ARBA00013190"/>
    </source>
</evidence>
<dbReference type="KEGG" id="haa:A5892_15505"/>
<dbReference type="SUPFAM" id="SSF51735">
    <property type="entry name" value="NAD(P)-binding Rossmann-fold domains"/>
    <property type="match status" value="1"/>
</dbReference>
<keyword evidence="9" id="KW-1185">Reference proteome</keyword>
<organism evidence="8 9">
    <name type="scientific">Halotalea alkalilenta</name>
    <dbReference type="NCBI Taxonomy" id="376489"/>
    <lineage>
        <taxon>Bacteria</taxon>
        <taxon>Pseudomonadati</taxon>
        <taxon>Pseudomonadota</taxon>
        <taxon>Gammaproteobacteria</taxon>
        <taxon>Oceanospirillales</taxon>
        <taxon>Halomonadaceae</taxon>
        <taxon>Halotalea</taxon>
    </lineage>
</organism>
<evidence type="ECO:0000313" key="9">
    <source>
        <dbReference type="Proteomes" id="UP000077875"/>
    </source>
</evidence>
<dbReference type="AlphaFoldDB" id="A0A172YHT1"/>
<dbReference type="NCBIfam" id="TIGR02822">
    <property type="entry name" value="adh_fam_2"/>
    <property type="match status" value="1"/>
</dbReference>
<proteinExistence type="inferred from homology"/>
<dbReference type="SMART" id="SM00829">
    <property type="entry name" value="PKS_ER"/>
    <property type="match status" value="1"/>
</dbReference>
<dbReference type="InterPro" id="IPR014187">
    <property type="entry name" value="ADH_Zn_typ-2"/>
</dbReference>
<dbReference type="InterPro" id="IPR002328">
    <property type="entry name" value="ADH_Zn_CS"/>
</dbReference>
<dbReference type="InterPro" id="IPR013154">
    <property type="entry name" value="ADH-like_N"/>
</dbReference>
<evidence type="ECO:0000259" key="7">
    <source>
        <dbReference type="SMART" id="SM00829"/>
    </source>
</evidence>
<comment type="similarity">
    <text evidence="2">Belongs to the zinc-containing alcohol dehydrogenase family.</text>
</comment>
<dbReference type="GO" id="GO:0008270">
    <property type="term" value="F:zinc ion binding"/>
    <property type="evidence" value="ECO:0007669"/>
    <property type="project" value="InterPro"/>
</dbReference>
<comment type="cofactor">
    <cofactor evidence="1">
        <name>Zn(2+)</name>
        <dbReference type="ChEBI" id="CHEBI:29105"/>
    </cofactor>
</comment>
<protein>
    <recommendedName>
        <fullName evidence="3">alcohol dehydrogenase</fullName>
        <ecNumber evidence="3">1.1.1.1</ecNumber>
    </recommendedName>
</protein>
<dbReference type="PANTHER" id="PTHR42940">
    <property type="entry name" value="ALCOHOL DEHYDROGENASE 1-RELATED"/>
    <property type="match status" value="1"/>
</dbReference>
<dbReference type="GO" id="GO:0005737">
    <property type="term" value="C:cytoplasm"/>
    <property type="evidence" value="ECO:0007669"/>
    <property type="project" value="TreeGrafter"/>
</dbReference>
<dbReference type="Pfam" id="PF08240">
    <property type="entry name" value="ADH_N"/>
    <property type="match status" value="1"/>
</dbReference>
<dbReference type="PANTHER" id="PTHR42940:SF8">
    <property type="entry name" value="VACUOLAR PROTEIN SORTING-ASSOCIATED PROTEIN 11"/>
    <property type="match status" value="1"/>
</dbReference>
<keyword evidence="6" id="KW-0560">Oxidoreductase</keyword>
<dbReference type="InterPro" id="IPR020843">
    <property type="entry name" value="ER"/>
</dbReference>
<evidence type="ECO:0000256" key="5">
    <source>
        <dbReference type="ARBA" id="ARBA00022833"/>
    </source>
</evidence>
<evidence type="ECO:0000256" key="1">
    <source>
        <dbReference type="ARBA" id="ARBA00001947"/>
    </source>
</evidence>
<gene>
    <name evidence="8" type="ORF">A5892_15505</name>
</gene>
<accession>A0A172YHT1</accession>
<dbReference type="Gene3D" id="3.40.50.720">
    <property type="entry name" value="NAD(P)-binding Rossmann-like Domain"/>
    <property type="match status" value="1"/>
</dbReference>
<keyword evidence="4" id="KW-0479">Metal-binding</keyword>